<evidence type="ECO:0000256" key="12">
    <source>
        <dbReference type="ARBA" id="ARBA00025609"/>
    </source>
</evidence>
<dbReference type="PANTHER" id="PTHR14089:SF6">
    <property type="entry name" value="PRE-MRNA-SPLICING FACTOR RBM22"/>
    <property type="match status" value="1"/>
</dbReference>
<evidence type="ECO:0000256" key="15">
    <source>
        <dbReference type="PROSITE-ProRule" id="PRU00723"/>
    </source>
</evidence>
<reference evidence="19" key="1">
    <citation type="submission" date="2016-04" db="EMBL/GenBank/DDBJ databases">
        <authorList>
            <person name="Evans L.H."/>
            <person name="Alamgir A."/>
            <person name="Owens N."/>
            <person name="Weber N.D."/>
            <person name="Virtaneva K."/>
            <person name="Barbian K."/>
            <person name="Babar A."/>
            <person name="Rosenke K."/>
        </authorList>
    </citation>
    <scope>NUCLEOTIDE SEQUENCE [LARGE SCALE GENOMIC DNA]</scope>
    <source>
        <strain evidence="19">CBS 101.48</strain>
    </source>
</reference>
<dbReference type="GO" id="GO:0008270">
    <property type="term" value="F:zinc ion binding"/>
    <property type="evidence" value="ECO:0007669"/>
    <property type="project" value="UniProtKB-KW"/>
</dbReference>
<dbReference type="OMA" id="CPLRVQW"/>
<dbReference type="InterPro" id="IPR000504">
    <property type="entry name" value="RRM_dom"/>
</dbReference>
<dbReference type="SMART" id="SM00356">
    <property type="entry name" value="ZnF_C3H1"/>
    <property type="match status" value="1"/>
</dbReference>
<evidence type="ECO:0000259" key="17">
    <source>
        <dbReference type="PROSITE" id="PS50102"/>
    </source>
</evidence>
<keyword evidence="20" id="KW-1185">Reference proteome</keyword>
<dbReference type="Gene3D" id="3.30.70.330">
    <property type="match status" value="1"/>
</dbReference>
<dbReference type="SUPFAM" id="SSF90229">
    <property type="entry name" value="CCCH zinc finger"/>
    <property type="match status" value="1"/>
</dbReference>
<evidence type="ECO:0000256" key="10">
    <source>
        <dbReference type="ARBA" id="ARBA00023187"/>
    </source>
</evidence>
<keyword evidence="8 15" id="KW-0862">Zinc</keyword>
<dbReference type="PROSITE" id="PS50102">
    <property type="entry name" value="RRM"/>
    <property type="match status" value="1"/>
</dbReference>
<feature type="region of interest" description="Disordered" evidence="16">
    <location>
        <begin position="302"/>
        <end position="362"/>
    </location>
</feature>
<comment type="subcellular location">
    <subcellularLocation>
        <location evidence="1">Nucleus</location>
    </subcellularLocation>
</comment>
<feature type="zinc finger region" description="C3H1-type" evidence="15">
    <location>
        <begin position="158"/>
        <end position="185"/>
    </location>
</feature>
<evidence type="ECO:0000256" key="14">
    <source>
        <dbReference type="PROSITE-ProRule" id="PRU00176"/>
    </source>
</evidence>
<evidence type="ECO:0000256" key="13">
    <source>
        <dbReference type="ARBA" id="ARBA00069020"/>
    </source>
</evidence>
<dbReference type="EMBL" id="LT553674">
    <property type="protein sequence ID" value="SAM02061.1"/>
    <property type="molecule type" value="Genomic_DNA"/>
</dbReference>
<feature type="compositionally biased region" description="Polar residues" evidence="16">
    <location>
        <begin position="344"/>
        <end position="362"/>
    </location>
</feature>
<evidence type="ECO:0000256" key="9">
    <source>
        <dbReference type="ARBA" id="ARBA00022884"/>
    </source>
</evidence>
<feature type="domain" description="RRM" evidence="17">
    <location>
        <begin position="231"/>
        <end position="305"/>
    </location>
</feature>
<evidence type="ECO:0000256" key="7">
    <source>
        <dbReference type="ARBA" id="ARBA00022771"/>
    </source>
</evidence>
<dbReference type="GO" id="GO:0006397">
    <property type="term" value="P:mRNA processing"/>
    <property type="evidence" value="ECO:0007669"/>
    <property type="project" value="UniProtKB-KW"/>
</dbReference>
<dbReference type="STRING" id="4829.A0A163JMZ6"/>
<evidence type="ECO:0000256" key="1">
    <source>
        <dbReference type="ARBA" id="ARBA00004123"/>
    </source>
</evidence>
<dbReference type="GO" id="GO:0000974">
    <property type="term" value="C:Prp19 complex"/>
    <property type="evidence" value="ECO:0007669"/>
    <property type="project" value="TreeGrafter"/>
</dbReference>
<comment type="similarity">
    <text evidence="2">Belongs to the SLT11 family.</text>
</comment>
<evidence type="ECO:0000256" key="3">
    <source>
        <dbReference type="ARBA" id="ARBA00019060"/>
    </source>
</evidence>
<evidence type="ECO:0000313" key="19">
    <source>
        <dbReference type="EMBL" id="SAM02061.1"/>
    </source>
</evidence>
<keyword evidence="10" id="KW-0508">mRNA splicing</keyword>
<evidence type="ECO:0000256" key="8">
    <source>
        <dbReference type="ARBA" id="ARBA00022833"/>
    </source>
</evidence>
<dbReference type="InterPro" id="IPR036855">
    <property type="entry name" value="Znf_CCCH_sf"/>
</dbReference>
<keyword evidence="7 15" id="KW-0863">Zinc-finger</keyword>
<evidence type="ECO:0000256" key="6">
    <source>
        <dbReference type="ARBA" id="ARBA00022728"/>
    </source>
</evidence>
<evidence type="ECO:0000256" key="16">
    <source>
        <dbReference type="SAM" id="MobiDB-lite"/>
    </source>
</evidence>
<feature type="domain" description="C3H1-type" evidence="18">
    <location>
        <begin position="158"/>
        <end position="185"/>
    </location>
</feature>
<dbReference type="PROSITE" id="PS50103">
    <property type="entry name" value="ZF_C3H1"/>
    <property type="match status" value="1"/>
</dbReference>
<dbReference type="InterPro" id="IPR048995">
    <property type="entry name" value="STL11/RBM22-like_N"/>
</dbReference>
<dbReference type="GO" id="GO:0071006">
    <property type="term" value="C:U2-type catalytic step 1 spliceosome"/>
    <property type="evidence" value="ECO:0007669"/>
    <property type="project" value="TreeGrafter"/>
</dbReference>
<dbReference type="FunFam" id="3.30.70.330:FF:000476">
    <property type="entry name" value="Zinc finger CCCH domain-containing protein 4"/>
    <property type="match status" value="1"/>
</dbReference>
<evidence type="ECO:0000256" key="4">
    <source>
        <dbReference type="ARBA" id="ARBA00022664"/>
    </source>
</evidence>
<dbReference type="InParanoid" id="A0A163JMZ6"/>
<organism evidence="19">
    <name type="scientific">Absidia glauca</name>
    <name type="common">Pin mould</name>
    <dbReference type="NCBI Taxonomy" id="4829"/>
    <lineage>
        <taxon>Eukaryota</taxon>
        <taxon>Fungi</taxon>
        <taxon>Fungi incertae sedis</taxon>
        <taxon>Mucoromycota</taxon>
        <taxon>Mucoromycotina</taxon>
        <taxon>Mucoromycetes</taxon>
        <taxon>Mucorales</taxon>
        <taxon>Cunninghamellaceae</taxon>
        <taxon>Absidia</taxon>
    </lineage>
</organism>
<keyword evidence="9 14" id="KW-0694">RNA-binding</keyword>
<evidence type="ECO:0000256" key="11">
    <source>
        <dbReference type="ARBA" id="ARBA00023242"/>
    </source>
</evidence>
<evidence type="ECO:0000256" key="2">
    <source>
        <dbReference type="ARBA" id="ARBA00007781"/>
    </source>
</evidence>
<dbReference type="Gene3D" id="4.10.1000.10">
    <property type="entry name" value="Zinc finger, CCCH-type"/>
    <property type="match status" value="1"/>
</dbReference>
<evidence type="ECO:0000256" key="5">
    <source>
        <dbReference type="ARBA" id="ARBA00022723"/>
    </source>
</evidence>
<proteinExistence type="inferred from homology"/>
<protein>
    <recommendedName>
        <fullName evidence="3">Pre-mRNA-splicing factor SLT11</fullName>
    </recommendedName>
    <alternativeName>
        <fullName evidence="13">Pre-mRNA-splicing factor slt11</fullName>
    </alternativeName>
</protein>
<dbReference type="Pfam" id="PF21369">
    <property type="entry name" value="STL11_N"/>
    <property type="match status" value="1"/>
</dbReference>
<keyword evidence="6" id="KW-0747">Spliceosome</keyword>
<dbReference type="SMART" id="SM00360">
    <property type="entry name" value="RRM"/>
    <property type="match status" value="1"/>
</dbReference>
<dbReference type="FunCoup" id="A0A163JMZ6">
    <property type="interactions" value="1012"/>
</dbReference>
<dbReference type="OrthoDB" id="10259600at2759"/>
<evidence type="ECO:0000259" key="18">
    <source>
        <dbReference type="PROSITE" id="PS50103"/>
    </source>
</evidence>
<dbReference type="InterPro" id="IPR039171">
    <property type="entry name" value="Cwc2/Slt11"/>
</dbReference>
<dbReference type="InterPro" id="IPR035979">
    <property type="entry name" value="RBD_domain_sf"/>
</dbReference>
<dbReference type="Pfam" id="PF00076">
    <property type="entry name" value="RRM_1"/>
    <property type="match status" value="1"/>
</dbReference>
<dbReference type="Proteomes" id="UP000078561">
    <property type="component" value="Unassembled WGS sequence"/>
</dbReference>
<dbReference type="Pfam" id="PF16131">
    <property type="entry name" value="Torus"/>
    <property type="match status" value="1"/>
</dbReference>
<name>A0A163JMZ6_ABSGL</name>
<dbReference type="GO" id="GO:0017070">
    <property type="term" value="F:U6 snRNA binding"/>
    <property type="evidence" value="ECO:0007669"/>
    <property type="project" value="TreeGrafter"/>
</dbReference>
<dbReference type="FunFam" id="4.10.1000.10:FF:000006">
    <property type="entry name" value="Putative pre-mrna-splicing factor rbm22"/>
    <property type="match status" value="1"/>
</dbReference>
<dbReference type="AlphaFoldDB" id="A0A163JMZ6"/>
<keyword evidence="11" id="KW-0539">Nucleus</keyword>
<keyword evidence="4" id="KW-0507">mRNA processing</keyword>
<dbReference type="GO" id="GO:0036002">
    <property type="term" value="F:pre-mRNA binding"/>
    <property type="evidence" value="ECO:0007669"/>
    <property type="project" value="TreeGrafter"/>
</dbReference>
<dbReference type="SUPFAM" id="SSF54928">
    <property type="entry name" value="RNA-binding domain, RBD"/>
    <property type="match status" value="1"/>
</dbReference>
<keyword evidence="5 15" id="KW-0479">Metal-binding</keyword>
<sequence length="362" mass="39815">MSLTKADINKQGWEDSEFPILCETCLGDNPYVRMSKQPFGKECKTCNRPFTVFRWLPGSNMRHKKTEICQNCAKLKNVCQTCILDLQYGLPVQVRDTALGIKPDAPTTDINRQYHAQNLANKMEGDDSGDPYGGGALGSAGNRDILKNLARSEPYYKRNRAHICSFYVKGECNRGASCPYRHEIPEENKDMAKQNIKDRYRGVNDPVAKKILGRTNNMKSSLAPPEDTSVTTLFITGLDSTIEQQHIKDFFYAFGEIKSVIIVQKSNCAFVNFVTRTSAELAAEKVDSVGLVLNGIPLRVSWGKPRPKGPKAPGGSQPVDVTKMKVPAPPSMEAKNDAAKYPSQDPTSQGSSALGSNPTSSS</sequence>
<evidence type="ECO:0000313" key="20">
    <source>
        <dbReference type="Proteomes" id="UP000078561"/>
    </source>
</evidence>
<accession>A0A163JMZ6</accession>
<comment type="function">
    <text evidence="12">Involved in pre-mRNA splicing. Facilitates the cooperative formation of U2/U6 helix II in association with stem II in the spliceosome. Binds to RNA.</text>
</comment>
<dbReference type="PANTHER" id="PTHR14089">
    <property type="entry name" value="PRE-MRNA-SPLICING FACTOR RBM22"/>
    <property type="match status" value="1"/>
</dbReference>
<gene>
    <name evidence="19" type="primary">ABSGL_07824.1 scaffold 9181</name>
</gene>
<dbReference type="GO" id="GO:0071007">
    <property type="term" value="C:U2-type catalytic step 2 spliceosome"/>
    <property type="evidence" value="ECO:0007669"/>
    <property type="project" value="TreeGrafter"/>
</dbReference>
<dbReference type="InterPro" id="IPR012677">
    <property type="entry name" value="Nucleotide-bd_a/b_plait_sf"/>
</dbReference>
<dbReference type="InterPro" id="IPR032297">
    <property type="entry name" value="Torus"/>
</dbReference>
<dbReference type="InterPro" id="IPR000571">
    <property type="entry name" value="Znf_CCCH"/>
</dbReference>
<dbReference type="GO" id="GO:0008380">
    <property type="term" value="P:RNA splicing"/>
    <property type="evidence" value="ECO:0007669"/>
    <property type="project" value="UniProtKB-KW"/>
</dbReference>